<protein>
    <recommendedName>
        <fullName evidence="4">Secreted protein</fullName>
    </recommendedName>
</protein>
<keyword evidence="3" id="KW-1185">Reference proteome</keyword>
<feature type="chain" id="PRO_5047520241" description="Secreted protein" evidence="1">
    <location>
        <begin position="23"/>
        <end position="106"/>
    </location>
</feature>
<dbReference type="EMBL" id="JAGTJR010000070">
    <property type="protein sequence ID" value="KAH7018686.1"/>
    <property type="molecule type" value="Genomic_DNA"/>
</dbReference>
<sequence>MTLCSSYRPLLLLLLLRHPSVKVSIVSGLRASDLATPRQRIFSDVNIGLLFIFDLLNQRSGEPRCEAELVQMCRPAARNMHPFSAPVTELYDGPCPSRLGSVLAGT</sequence>
<organism evidence="2 3">
    <name type="scientific">Macrophomina phaseolina</name>
    <dbReference type="NCBI Taxonomy" id="35725"/>
    <lineage>
        <taxon>Eukaryota</taxon>
        <taxon>Fungi</taxon>
        <taxon>Dikarya</taxon>
        <taxon>Ascomycota</taxon>
        <taxon>Pezizomycotina</taxon>
        <taxon>Dothideomycetes</taxon>
        <taxon>Dothideomycetes incertae sedis</taxon>
        <taxon>Botryosphaeriales</taxon>
        <taxon>Botryosphaeriaceae</taxon>
        <taxon>Macrophomina</taxon>
    </lineage>
</organism>
<evidence type="ECO:0000313" key="3">
    <source>
        <dbReference type="Proteomes" id="UP000774617"/>
    </source>
</evidence>
<evidence type="ECO:0000313" key="2">
    <source>
        <dbReference type="EMBL" id="KAH7018686.1"/>
    </source>
</evidence>
<gene>
    <name evidence="2" type="ORF">B0J12DRAFT_688350</name>
</gene>
<dbReference type="Proteomes" id="UP000774617">
    <property type="component" value="Unassembled WGS sequence"/>
</dbReference>
<reference evidence="2 3" key="1">
    <citation type="journal article" date="2021" name="Nat. Commun.">
        <title>Genetic determinants of endophytism in the Arabidopsis root mycobiome.</title>
        <authorList>
            <person name="Mesny F."/>
            <person name="Miyauchi S."/>
            <person name="Thiergart T."/>
            <person name="Pickel B."/>
            <person name="Atanasova L."/>
            <person name="Karlsson M."/>
            <person name="Huettel B."/>
            <person name="Barry K.W."/>
            <person name="Haridas S."/>
            <person name="Chen C."/>
            <person name="Bauer D."/>
            <person name="Andreopoulos W."/>
            <person name="Pangilinan J."/>
            <person name="LaButti K."/>
            <person name="Riley R."/>
            <person name="Lipzen A."/>
            <person name="Clum A."/>
            <person name="Drula E."/>
            <person name="Henrissat B."/>
            <person name="Kohler A."/>
            <person name="Grigoriev I.V."/>
            <person name="Martin F.M."/>
            <person name="Hacquard S."/>
        </authorList>
    </citation>
    <scope>NUCLEOTIDE SEQUENCE [LARGE SCALE GENOMIC DNA]</scope>
    <source>
        <strain evidence="2 3">MPI-SDFR-AT-0080</strain>
    </source>
</reference>
<name>A0ABQ8FRT7_9PEZI</name>
<evidence type="ECO:0000256" key="1">
    <source>
        <dbReference type="SAM" id="SignalP"/>
    </source>
</evidence>
<keyword evidence="1" id="KW-0732">Signal</keyword>
<proteinExistence type="predicted"/>
<evidence type="ECO:0008006" key="4">
    <source>
        <dbReference type="Google" id="ProtNLM"/>
    </source>
</evidence>
<accession>A0ABQ8FRT7</accession>
<feature type="signal peptide" evidence="1">
    <location>
        <begin position="1"/>
        <end position="22"/>
    </location>
</feature>
<comment type="caution">
    <text evidence="2">The sequence shown here is derived from an EMBL/GenBank/DDBJ whole genome shotgun (WGS) entry which is preliminary data.</text>
</comment>